<dbReference type="Proteomes" id="UP001596417">
    <property type="component" value="Unassembled WGS sequence"/>
</dbReference>
<dbReference type="AlphaFoldDB" id="A0ABD5YPU6"/>
<dbReference type="GeneID" id="76201110"/>
<accession>A0ABD5YPU6</accession>
<evidence type="ECO:0000313" key="4">
    <source>
        <dbReference type="Proteomes" id="UP001596417"/>
    </source>
</evidence>
<organism evidence="3 4">
    <name type="scientific">Halocatena marina</name>
    <dbReference type="NCBI Taxonomy" id="2934937"/>
    <lineage>
        <taxon>Archaea</taxon>
        <taxon>Methanobacteriati</taxon>
        <taxon>Methanobacteriota</taxon>
        <taxon>Stenosarchaea group</taxon>
        <taxon>Halobacteria</taxon>
        <taxon>Halobacteriales</taxon>
        <taxon>Natronomonadaceae</taxon>
        <taxon>Halocatena</taxon>
    </lineage>
</organism>
<gene>
    <name evidence="3" type="ORF">ACFQL7_17305</name>
</gene>
<sequence>MYDTILIPTDGSAGANAAARHGVSLARAFDSQVHFLSVVDERSYSHRLADLDPDIDARREMLEQQANDAVQSLEMTATDASVTFHTAVEHGIPHETILDYAEQHDIDLLSMGTHGRTGLDRVLLGSVTERVIRTSDHPVLTSRTEPDDRLKYDRILIPTDGSEAASAAINHGIAIAERYDATIHILSVVDLGAITGTYEMGPSISDLLDTLGEECEHAVAEVAAKCRDRDVDVVTSVDQGTPSKAIQEYISDAGIDLVAMGTHGRTGLERYLIGSVTARVVRTSSAPVLTVREPREV</sequence>
<proteinExistence type="inferred from homology"/>
<dbReference type="PRINTS" id="PR01438">
    <property type="entry name" value="UNVRSLSTRESS"/>
</dbReference>
<comment type="similarity">
    <text evidence="1">Belongs to the universal stress protein A family.</text>
</comment>
<reference evidence="3 4" key="1">
    <citation type="journal article" date="2019" name="Int. J. Syst. Evol. Microbiol.">
        <title>The Global Catalogue of Microorganisms (GCM) 10K type strain sequencing project: providing services to taxonomists for standard genome sequencing and annotation.</title>
        <authorList>
            <consortium name="The Broad Institute Genomics Platform"/>
            <consortium name="The Broad Institute Genome Sequencing Center for Infectious Disease"/>
            <person name="Wu L."/>
            <person name="Ma J."/>
        </authorList>
    </citation>
    <scope>NUCLEOTIDE SEQUENCE [LARGE SCALE GENOMIC DNA]</scope>
    <source>
        <strain evidence="3 4">RDMS1</strain>
    </source>
</reference>
<keyword evidence="4" id="KW-1185">Reference proteome</keyword>
<dbReference type="InterPro" id="IPR006015">
    <property type="entry name" value="Universal_stress_UspA"/>
</dbReference>
<dbReference type="CDD" id="cd00293">
    <property type="entry name" value="USP-like"/>
    <property type="match status" value="2"/>
</dbReference>
<evidence type="ECO:0000259" key="2">
    <source>
        <dbReference type="Pfam" id="PF00582"/>
    </source>
</evidence>
<dbReference type="Gene3D" id="3.40.50.620">
    <property type="entry name" value="HUPs"/>
    <property type="match status" value="2"/>
</dbReference>
<dbReference type="SUPFAM" id="SSF52402">
    <property type="entry name" value="Adenine nucleotide alpha hydrolases-like"/>
    <property type="match status" value="2"/>
</dbReference>
<dbReference type="InterPro" id="IPR014729">
    <property type="entry name" value="Rossmann-like_a/b/a_fold"/>
</dbReference>
<dbReference type="EMBL" id="JBHTAX010000001">
    <property type="protein sequence ID" value="MFC7191379.1"/>
    <property type="molecule type" value="Genomic_DNA"/>
</dbReference>
<feature type="domain" description="UspA" evidence="2">
    <location>
        <begin position="1"/>
        <end position="141"/>
    </location>
</feature>
<evidence type="ECO:0000256" key="1">
    <source>
        <dbReference type="ARBA" id="ARBA00008791"/>
    </source>
</evidence>
<feature type="domain" description="UspA" evidence="2">
    <location>
        <begin position="152"/>
        <end position="292"/>
    </location>
</feature>
<dbReference type="PANTHER" id="PTHR46268">
    <property type="entry name" value="STRESS RESPONSE PROTEIN NHAX"/>
    <property type="match status" value="1"/>
</dbReference>
<dbReference type="RefSeq" id="WP_248909020.1">
    <property type="nucleotide sequence ID" value="NZ_CP109979.1"/>
</dbReference>
<dbReference type="Pfam" id="PF00582">
    <property type="entry name" value="Usp"/>
    <property type="match status" value="2"/>
</dbReference>
<comment type="caution">
    <text evidence="3">The sequence shown here is derived from an EMBL/GenBank/DDBJ whole genome shotgun (WGS) entry which is preliminary data.</text>
</comment>
<protein>
    <submittedName>
        <fullName evidence="3">Universal stress protein</fullName>
    </submittedName>
</protein>
<dbReference type="InterPro" id="IPR006016">
    <property type="entry name" value="UspA"/>
</dbReference>
<name>A0ABD5YPU6_9EURY</name>
<evidence type="ECO:0000313" key="3">
    <source>
        <dbReference type="EMBL" id="MFC7191379.1"/>
    </source>
</evidence>
<dbReference type="PANTHER" id="PTHR46268:SF6">
    <property type="entry name" value="UNIVERSAL STRESS PROTEIN UP12"/>
    <property type="match status" value="1"/>
</dbReference>